<evidence type="ECO:0000256" key="5">
    <source>
        <dbReference type="ARBA" id="ARBA00023136"/>
    </source>
</evidence>
<evidence type="ECO:0000256" key="1">
    <source>
        <dbReference type="ARBA" id="ARBA00004370"/>
    </source>
</evidence>
<keyword evidence="11" id="KW-1185">Reference proteome</keyword>
<keyword evidence="3 6" id="KW-0812">Transmembrane</keyword>
<dbReference type="AlphaFoldDB" id="A0A813Z3P3"/>
<dbReference type="EMBL" id="CAJNOK010000010">
    <property type="protein sequence ID" value="CAF0722136.1"/>
    <property type="molecule type" value="Genomic_DNA"/>
</dbReference>
<protein>
    <submittedName>
        <fullName evidence="8">Uncharacterized protein</fullName>
    </submittedName>
</protein>
<dbReference type="Proteomes" id="UP000677228">
    <property type="component" value="Unassembled WGS sequence"/>
</dbReference>
<keyword evidence="5 6" id="KW-0472">Membrane</keyword>
<dbReference type="InterPro" id="IPR007593">
    <property type="entry name" value="CD225/Dispanin_fam"/>
</dbReference>
<evidence type="ECO:0000313" key="10">
    <source>
        <dbReference type="EMBL" id="CAF3676714.1"/>
    </source>
</evidence>
<dbReference type="Proteomes" id="UP000682733">
    <property type="component" value="Unassembled WGS sequence"/>
</dbReference>
<comment type="subcellular location">
    <subcellularLocation>
        <location evidence="1">Membrane</location>
    </subcellularLocation>
</comment>
<name>A0A813Z3P3_9BILA</name>
<proteinExistence type="inferred from homology"/>
<reference evidence="8" key="1">
    <citation type="submission" date="2021-02" db="EMBL/GenBank/DDBJ databases">
        <authorList>
            <person name="Nowell W R."/>
        </authorList>
    </citation>
    <scope>NUCLEOTIDE SEQUENCE</scope>
</reference>
<dbReference type="Pfam" id="PF04505">
    <property type="entry name" value="CD225"/>
    <property type="match status" value="1"/>
</dbReference>
<evidence type="ECO:0000256" key="6">
    <source>
        <dbReference type="SAM" id="Phobius"/>
    </source>
</evidence>
<evidence type="ECO:0000313" key="7">
    <source>
        <dbReference type="EMBL" id="CAF0722136.1"/>
    </source>
</evidence>
<dbReference type="Proteomes" id="UP000663829">
    <property type="component" value="Unassembled WGS sequence"/>
</dbReference>
<accession>A0A813Z3P3</accession>
<dbReference type="OrthoDB" id="10008022at2759"/>
<dbReference type="EMBL" id="CAJOBA010000010">
    <property type="protein sequence ID" value="CAF3493881.1"/>
    <property type="molecule type" value="Genomic_DNA"/>
</dbReference>
<dbReference type="Proteomes" id="UP000681722">
    <property type="component" value="Unassembled WGS sequence"/>
</dbReference>
<feature type="transmembrane region" description="Helical" evidence="6">
    <location>
        <begin position="81"/>
        <end position="102"/>
    </location>
</feature>
<organism evidence="8 11">
    <name type="scientific">Didymodactylos carnosus</name>
    <dbReference type="NCBI Taxonomy" id="1234261"/>
    <lineage>
        <taxon>Eukaryota</taxon>
        <taxon>Metazoa</taxon>
        <taxon>Spiralia</taxon>
        <taxon>Gnathifera</taxon>
        <taxon>Rotifera</taxon>
        <taxon>Eurotatoria</taxon>
        <taxon>Bdelloidea</taxon>
        <taxon>Philodinida</taxon>
        <taxon>Philodinidae</taxon>
        <taxon>Didymodactylos</taxon>
    </lineage>
</organism>
<evidence type="ECO:0000256" key="3">
    <source>
        <dbReference type="ARBA" id="ARBA00022692"/>
    </source>
</evidence>
<evidence type="ECO:0000256" key="4">
    <source>
        <dbReference type="ARBA" id="ARBA00022989"/>
    </source>
</evidence>
<dbReference type="EMBL" id="CAJNOQ010001406">
    <property type="protein sequence ID" value="CAF0892774.1"/>
    <property type="molecule type" value="Genomic_DNA"/>
</dbReference>
<comment type="similarity">
    <text evidence="2">Belongs to the CD225/Dispanin family.</text>
</comment>
<evidence type="ECO:0000313" key="8">
    <source>
        <dbReference type="EMBL" id="CAF0892774.1"/>
    </source>
</evidence>
<evidence type="ECO:0000313" key="9">
    <source>
        <dbReference type="EMBL" id="CAF3493881.1"/>
    </source>
</evidence>
<evidence type="ECO:0000313" key="11">
    <source>
        <dbReference type="Proteomes" id="UP000663829"/>
    </source>
</evidence>
<dbReference type="EMBL" id="CAJOBC010001406">
    <property type="protein sequence ID" value="CAF3676714.1"/>
    <property type="molecule type" value="Genomic_DNA"/>
</dbReference>
<gene>
    <name evidence="8" type="ORF">GPM918_LOCUS8211</name>
    <name evidence="7" type="ORF">OVA965_LOCUS125</name>
    <name evidence="10" type="ORF">SRO942_LOCUS8211</name>
    <name evidence="9" type="ORF">TMI583_LOCUS125</name>
</gene>
<comment type="caution">
    <text evidence="8">The sequence shown here is derived from an EMBL/GenBank/DDBJ whole genome shotgun (WGS) entry which is preliminary data.</text>
</comment>
<dbReference type="GO" id="GO:0016020">
    <property type="term" value="C:membrane"/>
    <property type="evidence" value="ECO:0007669"/>
    <property type="project" value="UniProtKB-SubCell"/>
</dbReference>
<feature type="transmembrane region" description="Helical" evidence="6">
    <location>
        <begin position="122"/>
        <end position="140"/>
    </location>
</feature>
<keyword evidence="4 6" id="KW-1133">Transmembrane helix</keyword>
<evidence type="ECO:0000256" key="2">
    <source>
        <dbReference type="ARBA" id="ARBA00006843"/>
    </source>
</evidence>
<sequence length="143" mass="16189">MSLDDSDITEQKASIRSNSQSSVVPLIDVIDDEDTKLLSLRNDYLENVNNSSLSPQSLTQTLDGQTLISIQNIHEWFPWSYMNVLFGGVLLGVISILCSFCVHKYKNKNNYKCAKRWSNITLVWNIIVTLGSLIIVTLFIKFS</sequence>